<dbReference type="CDD" id="cd06261">
    <property type="entry name" value="TM_PBP2"/>
    <property type="match status" value="1"/>
</dbReference>
<evidence type="ECO:0000313" key="10">
    <source>
        <dbReference type="Proteomes" id="UP001595846"/>
    </source>
</evidence>
<feature type="transmembrane region" description="Helical" evidence="7">
    <location>
        <begin position="174"/>
        <end position="196"/>
    </location>
</feature>
<organism evidence="9 10">
    <name type="scientific">Halovivax cerinus</name>
    <dbReference type="NCBI Taxonomy" id="1487865"/>
    <lineage>
        <taxon>Archaea</taxon>
        <taxon>Methanobacteriati</taxon>
        <taxon>Methanobacteriota</taxon>
        <taxon>Stenosarchaea group</taxon>
        <taxon>Halobacteria</taxon>
        <taxon>Halobacteriales</taxon>
        <taxon>Natrialbaceae</taxon>
        <taxon>Halovivax</taxon>
    </lineage>
</organism>
<protein>
    <submittedName>
        <fullName evidence="9">ABC transporter permease</fullName>
    </submittedName>
</protein>
<comment type="subcellular location">
    <subcellularLocation>
        <location evidence="1 7">Cell membrane</location>
        <topology evidence="1 7">Multi-pass membrane protein</topology>
    </subcellularLocation>
</comment>
<dbReference type="RefSeq" id="WP_256531876.1">
    <property type="nucleotide sequence ID" value="NZ_CP101824.1"/>
</dbReference>
<dbReference type="GO" id="GO:0005886">
    <property type="term" value="C:plasma membrane"/>
    <property type="evidence" value="ECO:0007669"/>
    <property type="project" value="UniProtKB-SubCell"/>
</dbReference>
<evidence type="ECO:0000256" key="5">
    <source>
        <dbReference type="ARBA" id="ARBA00022989"/>
    </source>
</evidence>
<dbReference type="PANTHER" id="PTHR43163">
    <property type="entry name" value="DIPEPTIDE TRANSPORT SYSTEM PERMEASE PROTEIN DPPB-RELATED"/>
    <property type="match status" value="1"/>
</dbReference>
<feature type="transmembrane region" description="Helical" evidence="7">
    <location>
        <begin position="138"/>
        <end position="162"/>
    </location>
</feature>
<keyword evidence="5 7" id="KW-1133">Transmembrane helix</keyword>
<dbReference type="PANTHER" id="PTHR43163:SF6">
    <property type="entry name" value="DIPEPTIDE TRANSPORT SYSTEM PERMEASE PROTEIN DPPB-RELATED"/>
    <property type="match status" value="1"/>
</dbReference>
<keyword evidence="10" id="KW-1185">Reference proteome</keyword>
<gene>
    <name evidence="9" type="ORF">ACFOUR_02250</name>
</gene>
<dbReference type="Proteomes" id="UP001595846">
    <property type="component" value="Unassembled WGS sequence"/>
</dbReference>
<feature type="transmembrane region" description="Helical" evidence="7">
    <location>
        <begin position="235"/>
        <end position="258"/>
    </location>
</feature>
<evidence type="ECO:0000256" key="6">
    <source>
        <dbReference type="ARBA" id="ARBA00023136"/>
    </source>
</evidence>
<reference evidence="9 10" key="1">
    <citation type="journal article" date="2019" name="Int. J. Syst. Evol. Microbiol.">
        <title>The Global Catalogue of Microorganisms (GCM) 10K type strain sequencing project: providing services to taxonomists for standard genome sequencing and annotation.</title>
        <authorList>
            <consortium name="The Broad Institute Genomics Platform"/>
            <consortium name="The Broad Institute Genome Sequencing Center for Infectious Disease"/>
            <person name="Wu L."/>
            <person name="Ma J."/>
        </authorList>
    </citation>
    <scope>NUCLEOTIDE SEQUENCE [LARGE SCALE GENOMIC DNA]</scope>
    <source>
        <strain evidence="9 10">IBRC-M 10256</strain>
    </source>
</reference>
<dbReference type="AlphaFoldDB" id="A0ABD5NKT9"/>
<dbReference type="SUPFAM" id="SSF161098">
    <property type="entry name" value="MetI-like"/>
    <property type="match status" value="1"/>
</dbReference>
<sequence length="313" mass="34061">MSLVRLFAKRIVLGFVAAWTVLTTVFAAFNLTDDWVLAGIEGQMRWGGASKEEIRERTNAYMARRGLDDPLFERYVDWMGRMLTFDWGQSIQSGEPALAIVREGLWRTAAYVVPGLALAIVIGIGVGLYAALRPNSKLAGLSVTTAYLGFAVPNFWLAAMLYSLDGQLFEAPPVVFDSILPIVLTTSTLLGGYVSYARAHSREYASAEFVKLVRTKGAGPITIARHIVRNAAIPFVSMVFVEALALLVLTVFVIEIVFGIQGFGYTFFTAIEGRDLPIVLGSTLVIVAVGIVGNILQDIGYTALDPRVDTGTR</sequence>
<name>A0ABD5NKT9_9EURY</name>
<evidence type="ECO:0000256" key="4">
    <source>
        <dbReference type="ARBA" id="ARBA00022692"/>
    </source>
</evidence>
<keyword evidence="4 7" id="KW-0812">Transmembrane</keyword>
<proteinExistence type="inferred from homology"/>
<feature type="transmembrane region" description="Helical" evidence="7">
    <location>
        <begin position="111"/>
        <end position="131"/>
    </location>
</feature>
<evidence type="ECO:0000256" key="3">
    <source>
        <dbReference type="ARBA" id="ARBA00022475"/>
    </source>
</evidence>
<evidence type="ECO:0000259" key="8">
    <source>
        <dbReference type="PROSITE" id="PS50928"/>
    </source>
</evidence>
<keyword evidence="3" id="KW-1003">Cell membrane</keyword>
<dbReference type="InterPro" id="IPR035906">
    <property type="entry name" value="MetI-like_sf"/>
</dbReference>
<evidence type="ECO:0000313" key="9">
    <source>
        <dbReference type="EMBL" id="MFC3957194.1"/>
    </source>
</evidence>
<comment type="caution">
    <text evidence="9">The sequence shown here is derived from an EMBL/GenBank/DDBJ whole genome shotgun (WGS) entry which is preliminary data.</text>
</comment>
<comment type="similarity">
    <text evidence="7">Belongs to the binding-protein-dependent transport system permease family.</text>
</comment>
<evidence type="ECO:0000256" key="7">
    <source>
        <dbReference type="RuleBase" id="RU363032"/>
    </source>
</evidence>
<feature type="domain" description="ABC transmembrane type-1" evidence="8">
    <location>
        <begin position="105"/>
        <end position="297"/>
    </location>
</feature>
<dbReference type="InterPro" id="IPR000515">
    <property type="entry name" value="MetI-like"/>
</dbReference>
<evidence type="ECO:0000256" key="2">
    <source>
        <dbReference type="ARBA" id="ARBA00022448"/>
    </source>
</evidence>
<accession>A0ABD5NKT9</accession>
<dbReference type="PROSITE" id="PS50928">
    <property type="entry name" value="ABC_TM1"/>
    <property type="match status" value="1"/>
</dbReference>
<dbReference type="GeneID" id="73904639"/>
<keyword evidence="2 7" id="KW-0813">Transport</keyword>
<keyword evidence="6 7" id="KW-0472">Membrane</keyword>
<dbReference type="Pfam" id="PF00528">
    <property type="entry name" value="BPD_transp_1"/>
    <property type="match status" value="1"/>
</dbReference>
<dbReference type="EMBL" id="JBHSAQ010000001">
    <property type="protein sequence ID" value="MFC3957194.1"/>
    <property type="molecule type" value="Genomic_DNA"/>
</dbReference>
<dbReference type="Gene3D" id="1.10.3720.10">
    <property type="entry name" value="MetI-like"/>
    <property type="match status" value="1"/>
</dbReference>
<feature type="transmembrane region" description="Helical" evidence="7">
    <location>
        <begin position="278"/>
        <end position="296"/>
    </location>
</feature>
<evidence type="ECO:0000256" key="1">
    <source>
        <dbReference type="ARBA" id="ARBA00004651"/>
    </source>
</evidence>